<dbReference type="SUPFAM" id="SSF53335">
    <property type="entry name" value="S-adenosyl-L-methionine-dependent methyltransferases"/>
    <property type="match status" value="1"/>
</dbReference>
<proteinExistence type="predicted"/>
<dbReference type="InterPro" id="IPR029063">
    <property type="entry name" value="SAM-dependent_MTases_sf"/>
</dbReference>
<dbReference type="OrthoDB" id="8385759at2"/>
<reference evidence="3 4" key="1">
    <citation type="submission" date="2019-06" db="EMBL/GenBank/DDBJ databases">
        <title>Sequencing the genomes of 1000 actinobacteria strains.</title>
        <authorList>
            <person name="Klenk H.-P."/>
        </authorList>
    </citation>
    <scope>NUCLEOTIDE SEQUENCE [LARGE SCALE GENOMIC DNA]</scope>
    <source>
        <strain evidence="3 4">DSM 18607</strain>
    </source>
</reference>
<organism evidence="3 4">
    <name type="scientific">Lapillicoccus jejuensis</name>
    <dbReference type="NCBI Taxonomy" id="402171"/>
    <lineage>
        <taxon>Bacteria</taxon>
        <taxon>Bacillati</taxon>
        <taxon>Actinomycetota</taxon>
        <taxon>Actinomycetes</taxon>
        <taxon>Micrococcales</taxon>
        <taxon>Intrasporangiaceae</taxon>
        <taxon>Lapillicoccus</taxon>
    </lineage>
</organism>
<keyword evidence="4" id="KW-1185">Reference proteome</keyword>
<dbReference type="GO" id="GO:0008168">
    <property type="term" value="F:methyltransferase activity"/>
    <property type="evidence" value="ECO:0007669"/>
    <property type="project" value="UniProtKB-KW"/>
</dbReference>
<dbReference type="GO" id="GO:0032259">
    <property type="term" value="P:methylation"/>
    <property type="evidence" value="ECO:0007669"/>
    <property type="project" value="UniProtKB-KW"/>
</dbReference>
<dbReference type="Proteomes" id="UP000317893">
    <property type="component" value="Unassembled WGS sequence"/>
</dbReference>
<name>A0A542E2Z2_9MICO</name>
<keyword evidence="3" id="KW-0489">Methyltransferase</keyword>
<keyword evidence="1 3" id="KW-0808">Transferase</keyword>
<comment type="caution">
    <text evidence="3">The sequence shown here is derived from an EMBL/GenBank/DDBJ whole genome shotgun (WGS) entry which is preliminary data.</text>
</comment>
<protein>
    <submittedName>
        <fullName evidence="3">Methyltransferase family protein</fullName>
    </submittedName>
</protein>
<accession>A0A542E2Z2</accession>
<dbReference type="Gene3D" id="3.40.50.150">
    <property type="entry name" value="Vaccinia Virus protein VP39"/>
    <property type="match status" value="1"/>
</dbReference>
<gene>
    <name evidence="3" type="ORF">FB458_2805</name>
</gene>
<evidence type="ECO:0000256" key="1">
    <source>
        <dbReference type="ARBA" id="ARBA00022679"/>
    </source>
</evidence>
<dbReference type="Pfam" id="PF13649">
    <property type="entry name" value="Methyltransf_25"/>
    <property type="match status" value="1"/>
</dbReference>
<dbReference type="AlphaFoldDB" id="A0A542E2Z2"/>
<evidence type="ECO:0000313" key="4">
    <source>
        <dbReference type="Proteomes" id="UP000317893"/>
    </source>
</evidence>
<dbReference type="InterPro" id="IPR041698">
    <property type="entry name" value="Methyltransf_25"/>
</dbReference>
<dbReference type="PANTHER" id="PTHR43861">
    <property type="entry name" value="TRANS-ACONITATE 2-METHYLTRANSFERASE-RELATED"/>
    <property type="match status" value="1"/>
</dbReference>
<evidence type="ECO:0000259" key="2">
    <source>
        <dbReference type="Pfam" id="PF13649"/>
    </source>
</evidence>
<dbReference type="EMBL" id="VFMN01000001">
    <property type="protein sequence ID" value="TQJ09692.1"/>
    <property type="molecule type" value="Genomic_DNA"/>
</dbReference>
<evidence type="ECO:0000313" key="3">
    <source>
        <dbReference type="EMBL" id="TQJ09692.1"/>
    </source>
</evidence>
<feature type="domain" description="Methyltransferase" evidence="2">
    <location>
        <begin position="68"/>
        <end position="158"/>
    </location>
</feature>
<dbReference type="CDD" id="cd02440">
    <property type="entry name" value="AdoMet_MTases"/>
    <property type="match status" value="1"/>
</dbReference>
<dbReference type="RefSeq" id="WP_141849023.1">
    <property type="nucleotide sequence ID" value="NZ_BAAAPR010000007.1"/>
</dbReference>
<sequence length="295" mass="32243">MTSEPTPEPEHLTVNRGNWDDRAPVHAAAPYYEWERFVADPAHLSEVVEFDRPRLPALDGVEGVHLQCHLGTDTVSLARLGARMTGLDLSPASVEQARRLSRECGTPVEYVVADVEDAAAALDGRTFDLVYVSMGALCWLPSVRRWAKAVAACLHPGGRVFVRDVHPMCGALRGVPADGDDPARLEVAYPYVETVEPQVWDEAETYVATADGAPPPITHTVTHSWNHGLGETVQALLDEGVRLDRLEEHDSVPFCPFPGQMEPVDPADTDGHGEWRLTEGSDRVALSFTLLGTRV</sequence>